<feature type="compositionally biased region" description="Basic and acidic residues" evidence="4">
    <location>
        <begin position="26"/>
        <end position="37"/>
    </location>
</feature>
<dbReference type="OMA" id="NCHIFDA"/>
<dbReference type="PANTHER" id="PTHR10807">
    <property type="entry name" value="MYOTUBULARIN-RELATED"/>
    <property type="match status" value="1"/>
</dbReference>
<feature type="compositionally biased region" description="Polar residues" evidence="4">
    <location>
        <begin position="78"/>
        <end position="89"/>
    </location>
</feature>
<dbReference type="InParanoid" id="A0A0V0QFD1"/>
<feature type="binding site" evidence="3">
    <location>
        <begin position="583"/>
        <end position="589"/>
    </location>
    <ligand>
        <name>substrate</name>
    </ligand>
</feature>
<organism evidence="6 7">
    <name type="scientific">Pseudocohnilembus persalinus</name>
    <name type="common">Ciliate</name>
    <dbReference type="NCBI Taxonomy" id="266149"/>
    <lineage>
        <taxon>Eukaryota</taxon>
        <taxon>Sar</taxon>
        <taxon>Alveolata</taxon>
        <taxon>Ciliophora</taxon>
        <taxon>Intramacronucleata</taxon>
        <taxon>Oligohymenophorea</taxon>
        <taxon>Scuticociliatia</taxon>
        <taxon>Philasterida</taxon>
        <taxon>Pseudocohnilembidae</taxon>
        <taxon>Pseudocohnilembus</taxon>
    </lineage>
</organism>
<dbReference type="CDD" id="cd14507">
    <property type="entry name" value="PTP-MTM-like"/>
    <property type="match status" value="1"/>
</dbReference>
<dbReference type="EMBL" id="LDAU01000180">
    <property type="protein sequence ID" value="KRX00915.1"/>
    <property type="molecule type" value="Genomic_DNA"/>
</dbReference>
<feature type="binding site" evidence="3">
    <location>
        <begin position="524"/>
        <end position="525"/>
    </location>
    <ligand>
        <name>substrate</name>
    </ligand>
</feature>
<feature type="region of interest" description="Disordered" evidence="4">
    <location>
        <begin position="108"/>
        <end position="145"/>
    </location>
</feature>
<feature type="region of interest" description="Disordered" evidence="4">
    <location>
        <begin position="26"/>
        <end position="95"/>
    </location>
</feature>
<evidence type="ECO:0000256" key="1">
    <source>
        <dbReference type="ARBA" id="ARBA00007471"/>
    </source>
</evidence>
<dbReference type="InterPro" id="IPR010569">
    <property type="entry name" value="Myotubularin-like_Pase_dom"/>
</dbReference>
<dbReference type="PROSITE" id="PS51339">
    <property type="entry name" value="PPASE_MYOTUBULARIN"/>
    <property type="match status" value="1"/>
</dbReference>
<feature type="compositionally biased region" description="Polar residues" evidence="4">
    <location>
        <begin position="1"/>
        <end position="11"/>
    </location>
</feature>
<dbReference type="InterPro" id="IPR029021">
    <property type="entry name" value="Prot-tyrosine_phosphatase-like"/>
</dbReference>
<feature type="region of interest" description="Disordered" evidence="4">
    <location>
        <begin position="1"/>
        <end position="20"/>
    </location>
</feature>
<evidence type="ECO:0000313" key="7">
    <source>
        <dbReference type="Proteomes" id="UP000054937"/>
    </source>
</evidence>
<evidence type="ECO:0000313" key="6">
    <source>
        <dbReference type="EMBL" id="KRX00915.1"/>
    </source>
</evidence>
<dbReference type="Gene3D" id="2.30.29.30">
    <property type="entry name" value="Pleckstrin-homology domain (PH domain)/Phosphotyrosine-binding domain (PTB)"/>
    <property type="match status" value="1"/>
</dbReference>
<dbReference type="SUPFAM" id="SSF50729">
    <property type="entry name" value="PH domain-like"/>
    <property type="match status" value="1"/>
</dbReference>
<dbReference type="SUPFAM" id="SSF52799">
    <property type="entry name" value="(Phosphotyrosine protein) phosphatases II"/>
    <property type="match status" value="1"/>
</dbReference>
<dbReference type="Proteomes" id="UP000054937">
    <property type="component" value="Unassembled WGS sequence"/>
</dbReference>
<dbReference type="GO" id="GO:0005737">
    <property type="term" value="C:cytoplasm"/>
    <property type="evidence" value="ECO:0007669"/>
    <property type="project" value="TreeGrafter"/>
</dbReference>
<reference evidence="6 7" key="1">
    <citation type="journal article" date="2015" name="Sci. Rep.">
        <title>Genome of the facultative scuticociliatosis pathogen Pseudocohnilembus persalinus provides insight into its virulence through horizontal gene transfer.</title>
        <authorList>
            <person name="Xiong J."/>
            <person name="Wang G."/>
            <person name="Cheng J."/>
            <person name="Tian M."/>
            <person name="Pan X."/>
            <person name="Warren A."/>
            <person name="Jiang C."/>
            <person name="Yuan D."/>
            <person name="Miao W."/>
        </authorList>
    </citation>
    <scope>NUCLEOTIDE SEQUENCE [LARGE SCALE GENOMIC DNA]</scope>
    <source>
        <strain evidence="6">36N120E</strain>
    </source>
</reference>
<feature type="active site" description="Phosphocysteine intermediate" evidence="2">
    <location>
        <position position="583"/>
    </location>
</feature>
<protein>
    <recommendedName>
        <fullName evidence="5">Myotubularin phosphatase domain-containing protein</fullName>
    </recommendedName>
</protein>
<comment type="similarity">
    <text evidence="1">Belongs to the protein-tyrosine phosphatase family. Non-receptor class myotubularin subfamily.</text>
</comment>
<feature type="domain" description="Myotubularin phosphatase" evidence="5">
    <location>
        <begin position="343"/>
        <end position="711"/>
    </location>
</feature>
<dbReference type="PROSITE" id="PS00383">
    <property type="entry name" value="TYR_PHOSPHATASE_1"/>
    <property type="match status" value="1"/>
</dbReference>
<accession>A0A0V0QFD1</accession>
<dbReference type="Pfam" id="PF06602">
    <property type="entry name" value="Myotub-related"/>
    <property type="match status" value="1"/>
</dbReference>
<sequence>MDQEPTTSKVKQGNDPLGLALKKEKLDKANEKPEKQKFILQNTLADNKDGNGEGGNRALNFNTKVAEPQKVQPRTIVFGQNNGNLNNEPTQKKKSKGFTNLFGISQDQNKKNQSAPAPPGNNEQQAQQLQQQQQQQSQQQHNQNQQKVLNFGNQQQIQQNQIAQQPQIPVSTLSQEEVDKFVQEQKNFLTQAGVSKTDFIQGEKYVKQSQISLKLYDYSYGDYKYYDGTLVLTNFMLRFIPSEDKSGEVYKNVERNNYFQIPVGMILKMNRSVEKKGLQYSYIEIQSKDYREFIFRFQPIQQNESMDLLQTLQSLAFPEENKTKFFAFEYNKYNRHLEEQCQGWEIYNCEKEFARMGLQIAPVGVIENQQQQGQYLQNENNFEFRWVDNSKGQICGTYPPLLVVPYNMIDDLLKKVAQFRSRERIPALSYAIKNPIQNGNSQYIALYRCAQGRGGIGHQNRSFEDEKYFRIIGDPTDTNRQEYNCHIFDARPKINAMSNQLAGKGYESTENYRNCQISFLNIGNIHKVRDAQKILMKAINSETSKYFSLMDKSGYFEIISAILEGAVKIVQKMRKGINVVLHCSDGWDRTSQLCSLAQIIMDPYFRTIEGFQVLIEKEWVSFGHQFGIRAGHGGSKHSEDHRTVSLWSYMNQPELREKYINPFMLDSGVSNNDLDVDYSVVNMKIFKEVYLYYQLGHKDRQNYTIFVQQRF</sequence>
<dbReference type="AlphaFoldDB" id="A0A0V0QFD1"/>
<dbReference type="InterPro" id="IPR011993">
    <property type="entry name" value="PH-like_dom_sf"/>
</dbReference>
<dbReference type="PANTHER" id="PTHR10807:SF128">
    <property type="entry name" value="PHOSPHATIDYLINOSITOL-3,5-BISPHOSPHATE 3-PHOSPHATASE"/>
    <property type="match status" value="1"/>
</dbReference>
<evidence type="ECO:0000259" key="5">
    <source>
        <dbReference type="PROSITE" id="PS51339"/>
    </source>
</evidence>
<dbReference type="InterPro" id="IPR016130">
    <property type="entry name" value="Tyr_Pase_AS"/>
</dbReference>
<evidence type="ECO:0000256" key="4">
    <source>
        <dbReference type="SAM" id="MobiDB-lite"/>
    </source>
</evidence>
<dbReference type="OrthoDB" id="271628at2759"/>
<dbReference type="InterPro" id="IPR030564">
    <property type="entry name" value="Myotubularin"/>
</dbReference>
<comment type="caution">
    <text evidence="6">The sequence shown here is derived from an EMBL/GenBank/DDBJ whole genome shotgun (WGS) entry which is preliminary data.</text>
</comment>
<name>A0A0V0QFD1_PSEPJ</name>
<keyword evidence="7" id="KW-1185">Reference proteome</keyword>
<evidence type="ECO:0000256" key="2">
    <source>
        <dbReference type="PIRSR" id="PIRSR630564-1"/>
    </source>
</evidence>
<proteinExistence type="inferred from homology"/>
<gene>
    <name evidence="6" type="ORF">PPERSA_09521</name>
</gene>
<feature type="compositionally biased region" description="Low complexity" evidence="4">
    <location>
        <begin position="121"/>
        <end position="145"/>
    </location>
</feature>
<evidence type="ECO:0000256" key="3">
    <source>
        <dbReference type="PIRSR" id="PIRSR630564-2"/>
    </source>
</evidence>